<dbReference type="InterPro" id="IPR005512">
    <property type="entry name" value="PRONE_dom"/>
</dbReference>
<evidence type="ECO:0000313" key="4">
    <source>
        <dbReference type="Proteomes" id="UP001157974"/>
    </source>
</evidence>
<gene>
    <name evidence="3" type="ORF">NDN08_003131</name>
</gene>
<reference evidence="3 4" key="1">
    <citation type="journal article" date="2023" name="Nat. Commun.">
        <title>Origin of minicircular mitochondrial genomes in red algae.</title>
        <authorList>
            <person name="Lee Y."/>
            <person name="Cho C.H."/>
            <person name="Lee Y.M."/>
            <person name="Park S.I."/>
            <person name="Yang J.H."/>
            <person name="West J.A."/>
            <person name="Bhattacharya D."/>
            <person name="Yoon H.S."/>
        </authorList>
    </citation>
    <scope>NUCLEOTIDE SEQUENCE [LARGE SCALE GENOMIC DNA]</scope>
    <source>
        <strain evidence="3 4">CCMP1338</strain>
        <tissue evidence="3">Whole cell</tissue>
    </source>
</reference>
<feature type="compositionally biased region" description="Low complexity" evidence="1">
    <location>
        <begin position="282"/>
        <end position="293"/>
    </location>
</feature>
<dbReference type="SUPFAM" id="SSF116846">
    <property type="entry name" value="MIT domain"/>
    <property type="match status" value="1"/>
</dbReference>
<accession>A0AAV8UZR3</accession>
<protein>
    <recommendedName>
        <fullName evidence="2">PRONE domain-containing protein</fullName>
    </recommendedName>
</protein>
<evidence type="ECO:0000313" key="3">
    <source>
        <dbReference type="EMBL" id="KAJ8906638.1"/>
    </source>
</evidence>
<dbReference type="PANTHER" id="PTHR33101">
    <property type="entry name" value="ROP GUANINE NUCLEOTIDE EXCHANGE FACTOR 1"/>
    <property type="match status" value="1"/>
</dbReference>
<dbReference type="PROSITE" id="PS51334">
    <property type="entry name" value="PRONE"/>
    <property type="match status" value="1"/>
</dbReference>
<sequence length="645" mass="71744">MADTEKQKNSLNVGNDAKKLGDAPSSKKVTGGRQLGTEQGSFAPVPNMETMQSVSSRNSGSNALGTFISSRLRDEEAKGNVASIVNRFEENLTLTDENKASIANVEDGVDTFDARTDMPRTGPPMLEGSMMPPPPVPIKTLESADSEPNLRTSIKPIAASAETPEEERLLALKSEAFSNAETATAADEAEDYELAHELYLLVVRQFMQVIPKASEEEREKLSQTVEAVISRIEELRVALQASSRRSVQPVGSQEGENESSRLDSSHDHSLEVDATLNRSQETGETGTSGTPRGSVRRSVPKDHYMSDENIISIIVGGDSTGRGNGKSTAVMMNNHITSLNVGTFGEMKCLAPLPKESVDRWNREMSLYRKLAQTIVVRVAETKLVNGRPVEVMGEVPREDIKTHLPALQKHDERLQQIVAGFKDLKGEVTYKKREEVDGGQKWWINAPVVAAGGLSRPLKSQMLNVYEEITSMYKDCHRINSQVLNNMEIPAKYINRLPKHARNVISRELVDALTTWRVFNIEQYLKERGVWNEKDALGLANRIEYTSLIWKMRLNQPVSIFDRIRKDNKAKIQCAQKRAENAVRTIKEKFPKMAHTKVEEVKIEDNSDVGKSVLEAYSRALESRASMLMERVKSLLDADLAAQT</sequence>
<name>A0AAV8UZR3_9RHOD</name>
<dbReference type="EMBL" id="JAMWBK010000003">
    <property type="protein sequence ID" value="KAJ8906638.1"/>
    <property type="molecule type" value="Genomic_DNA"/>
</dbReference>
<feature type="region of interest" description="Disordered" evidence="1">
    <location>
        <begin position="1"/>
        <end position="61"/>
    </location>
</feature>
<dbReference type="PANTHER" id="PTHR33101:SF47">
    <property type="entry name" value="ROP GUANINE NUCLEOTIDE EXCHANGE FACTOR 2-RELATED"/>
    <property type="match status" value="1"/>
</dbReference>
<comment type="caution">
    <text evidence="3">The sequence shown here is derived from an EMBL/GenBank/DDBJ whole genome shotgun (WGS) entry which is preliminary data.</text>
</comment>
<dbReference type="AlphaFoldDB" id="A0AAV8UZR3"/>
<dbReference type="Pfam" id="PF03759">
    <property type="entry name" value="PRONE"/>
    <property type="match status" value="1"/>
</dbReference>
<dbReference type="Pfam" id="PF04212">
    <property type="entry name" value="MIT"/>
    <property type="match status" value="1"/>
</dbReference>
<evidence type="ECO:0000256" key="1">
    <source>
        <dbReference type="SAM" id="MobiDB-lite"/>
    </source>
</evidence>
<evidence type="ECO:0000259" key="2">
    <source>
        <dbReference type="PROSITE" id="PS51334"/>
    </source>
</evidence>
<proteinExistence type="predicted"/>
<dbReference type="Gene3D" id="1.20.58.80">
    <property type="entry name" value="Phosphotransferase system, lactose/cellobiose-type IIA subunit"/>
    <property type="match status" value="1"/>
</dbReference>
<dbReference type="InterPro" id="IPR038937">
    <property type="entry name" value="RopGEF"/>
</dbReference>
<feature type="region of interest" description="Disordered" evidence="1">
    <location>
        <begin position="241"/>
        <end position="301"/>
    </location>
</feature>
<feature type="compositionally biased region" description="Basic and acidic residues" evidence="1">
    <location>
        <begin position="258"/>
        <end position="271"/>
    </location>
</feature>
<dbReference type="Gene3D" id="1.20.58.1310">
    <property type="entry name" value="PRONE domain, subdomain 2"/>
    <property type="match status" value="1"/>
</dbReference>
<dbReference type="Proteomes" id="UP001157974">
    <property type="component" value="Unassembled WGS sequence"/>
</dbReference>
<feature type="domain" description="PRONE" evidence="2">
    <location>
        <begin position="293"/>
        <end position="645"/>
    </location>
</feature>
<feature type="compositionally biased region" description="Polar residues" evidence="1">
    <location>
        <begin position="241"/>
        <end position="251"/>
    </location>
</feature>
<dbReference type="InterPro" id="IPR007330">
    <property type="entry name" value="MIT_dom"/>
</dbReference>
<dbReference type="GO" id="GO:0005085">
    <property type="term" value="F:guanyl-nucleotide exchange factor activity"/>
    <property type="evidence" value="ECO:0007669"/>
    <property type="project" value="InterPro"/>
</dbReference>
<dbReference type="InterPro" id="IPR036181">
    <property type="entry name" value="MIT_dom_sf"/>
</dbReference>
<dbReference type="Gene3D" id="1.20.58.2010">
    <property type="entry name" value="PRONE domain, subdomain 1"/>
    <property type="match status" value="1"/>
</dbReference>
<feature type="compositionally biased region" description="Polar residues" evidence="1">
    <location>
        <begin position="49"/>
        <end position="61"/>
    </location>
</feature>
<keyword evidence="4" id="KW-1185">Reference proteome</keyword>
<organism evidence="3 4">
    <name type="scientific">Rhodosorus marinus</name>
    <dbReference type="NCBI Taxonomy" id="101924"/>
    <lineage>
        <taxon>Eukaryota</taxon>
        <taxon>Rhodophyta</taxon>
        <taxon>Stylonematophyceae</taxon>
        <taxon>Stylonematales</taxon>
        <taxon>Stylonemataceae</taxon>
        <taxon>Rhodosorus</taxon>
    </lineage>
</organism>